<dbReference type="Gene3D" id="2.70.20.10">
    <property type="entry name" value="Topoisomerase I, domain 3"/>
    <property type="match status" value="1"/>
</dbReference>
<evidence type="ECO:0000256" key="4">
    <source>
        <dbReference type="ARBA" id="ARBA00022723"/>
    </source>
</evidence>
<comment type="similarity">
    <text evidence="2">Belongs to the type IA topoisomerase family.</text>
</comment>
<dbReference type="CDD" id="cd00186">
    <property type="entry name" value="TOP1Ac"/>
    <property type="match status" value="1"/>
</dbReference>
<dbReference type="InterPro" id="IPR013826">
    <property type="entry name" value="Topo_IA_cen_sub3"/>
</dbReference>
<evidence type="ECO:0000256" key="1">
    <source>
        <dbReference type="ARBA" id="ARBA00000213"/>
    </source>
</evidence>
<organism evidence="15 16">
    <name type="scientific">Vescimonas fastidiosa</name>
    <dbReference type="NCBI Taxonomy" id="2714353"/>
    <lineage>
        <taxon>Bacteria</taxon>
        <taxon>Bacillati</taxon>
        <taxon>Bacillota</taxon>
        <taxon>Clostridia</taxon>
        <taxon>Eubacteriales</taxon>
        <taxon>Oscillospiraceae</taxon>
        <taxon>Vescimonas</taxon>
    </lineage>
</organism>
<dbReference type="InterPro" id="IPR013825">
    <property type="entry name" value="Topo_IA_cen_sub2"/>
</dbReference>
<evidence type="ECO:0000256" key="8">
    <source>
        <dbReference type="ARBA" id="ARBA00023235"/>
    </source>
</evidence>
<evidence type="ECO:0000256" key="12">
    <source>
        <dbReference type="ARBA" id="ARBA00032877"/>
    </source>
</evidence>
<sequence>MSVLIICEKPSVAKTVALALGAAEQKDGYLSGDGLLVSWCIGHLISMADAGSYDERYKKWRYEELPILPQTWKYAPTPGKEKQLAVLKELLHRSDVSEVVNGCDAGREGELIFRFVYEQAGCTKPFSRLWISSMEDSAIREGFAGRRAGTEYDALYQSALCRARADWLVGINATRLFSVLYHKTLNVGRVLSPTLNLLVERDGKITMFHKEKYHIVHIGCGGVDAESERISDAAAADTLRTACEASQAVCVSLKKEKKTALPPKLFDLTCLQREANRVYGFTAKQTLDYAQSLYEKRFLTYPRTDSNYLTEDMAQTATDLVAALLPVLPFMRGAELVPEIGRVINSAKVSDHHAIIPTAAFAGNGFDGLPESEKKLMSLVCCKLLCAVVAPQEYETVTAAFDCGGKPFTAKGKTILIAGWKDIDARFRATLKAKPDEGSAEDVALPELSEGQIFETVTASVSEHYTTPPKPYTEDSLLSAMENAGKEDMPEDAERQGLGTPATRAAMIEKLLSAGFVERKGKSLVPTKDGINLAVILPDMLKSPLLTAEWETRLTEIAKGSDDPQSFMQGIEDMTRELVKQYSHITEDGKKLFAPEKEAVGICPRCKSPVYEGKKNFYCSDRSCRFVMWKNDKFFESRRSVFSKKIAAALLKDGKAKVKGLYSERTGKTYDGTVLLCDTGEKYVNYRIEQRK</sequence>
<dbReference type="GO" id="GO:0003917">
    <property type="term" value="F:DNA topoisomerase type I (single strand cut, ATP-independent) activity"/>
    <property type="evidence" value="ECO:0007669"/>
    <property type="project" value="UniProtKB-EC"/>
</dbReference>
<evidence type="ECO:0000256" key="2">
    <source>
        <dbReference type="ARBA" id="ARBA00009446"/>
    </source>
</evidence>
<protein>
    <recommendedName>
        <fullName evidence="3">DNA topoisomerase</fullName>
        <ecNumber evidence="3">5.6.2.1</ecNumber>
    </recommendedName>
    <alternativeName>
        <fullName evidence="12">Omega-protein</fullName>
    </alternativeName>
    <alternativeName>
        <fullName evidence="11">Relaxing enzyme</fullName>
    </alternativeName>
    <alternativeName>
        <fullName evidence="9">Swivelase</fullName>
    </alternativeName>
    <alternativeName>
        <fullName evidence="10">Untwisting enzyme</fullName>
    </alternativeName>
</protein>
<gene>
    <name evidence="15" type="primary">topB</name>
    <name evidence="15" type="ORF">MM35RIKEN_20130</name>
</gene>
<evidence type="ECO:0000256" key="3">
    <source>
        <dbReference type="ARBA" id="ARBA00012891"/>
    </source>
</evidence>
<dbReference type="Pfam" id="PF01131">
    <property type="entry name" value="Topoisom_bac"/>
    <property type="match status" value="1"/>
</dbReference>
<dbReference type="SMART" id="SM00436">
    <property type="entry name" value="TOP1Bc"/>
    <property type="match status" value="1"/>
</dbReference>
<feature type="domain" description="Toprim" evidence="13">
    <location>
        <begin position="2"/>
        <end position="137"/>
    </location>
</feature>
<dbReference type="SMART" id="SM00493">
    <property type="entry name" value="TOPRIM"/>
    <property type="match status" value="1"/>
</dbReference>
<keyword evidence="5" id="KW-0460">Magnesium</keyword>
<feature type="domain" description="Topo IA-type catalytic" evidence="14">
    <location>
        <begin position="152"/>
        <end position="579"/>
    </location>
</feature>
<evidence type="ECO:0000256" key="7">
    <source>
        <dbReference type="ARBA" id="ARBA00023125"/>
    </source>
</evidence>
<dbReference type="RefSeq" id="WP_212821622.1">
    <property type="nucleotide sequence ID" value="NZ_AP023416.1"/>
</dbReference>
<dbReference type="InterPro" id="IPR003601">
    <property type="entry name" value="Topo_IA_2"/>
</dbReference>
<accession>A0A810Q2Y9</accession>
<dbReference type="Proteomes" id="UP000681343">
    <property type="component" value="Plasmid pMM35_01"/>
</dbReference>
<dbReference type="InterPro" id="IPR013497">
    <property type="entry name" value="Topo_IA_cen"/>
</dbReference>
<comment type="catalytic activity">
    <reaction evidence="1">
        <text>ATP-independent breakage of single-stranded DNA, followed by passage and rejoining.</text>
        <dbReference type="EC" id="5.6.2.1"/>
    </reaction>
</comment>
<dbReference type="InterPro" id="IPR006171">
    <property type="entry name" value="TOPRIM_dom"/>
</dbReference>
<dbReference type="Gene3D" id="1.10.460.10">
    <property type="entry name" value="Topoisomerase I, domain 2"/>
    <property type="match status" value="1"/>
</dbReference>
<dbReference type="InterPro" id="IPR034144">
    <property type="entry name" value="TOPRIM_TopoIII"/>
</dbReference>
<dbReference type="GO" id="GO:0006310">
    <property type="term" value="P:DNA recombination"/>
    <property type="evidence" value="ECO:0007669"/>
    <property type="project" value="TreeGrafter"/>
</dbReference>
<dbReference type="PRINTS" id="PR00417">
    <property type="entry name" value="PRTPISMRASEI"/>
</dbReference>
<evidence type="ECO:0000256" key="11">
    <source>
        <dbReference type="ARBA" id="ARBA00032235"/>
    </source>
</evidence>
<evidence type="ECO:0000256" key="9">
    <source>
        <dbReference type="ARBA" id="ARBA00030003"/>
    </source>
</evidence>
<dbReference type="Gene3D" id="1.10.290.10">
    <property type="entry name" value="Topoisomerase I, domain 4"/>
    <property type="match status" value="1"/>
</dbReference>
<dbReference type="SUPFAM" id="SSF56712">
    <property type="entry name" value="Prokaryotic type I DNA topoisomerase"/>
    <property type="match status" value="1"/>
</dbReference>
<evidence type="ECO:0000313" key="16">
    <source>
        <dbReference type="Proteomes" id="UP000681343"/>
    </source>
</evidence>
<geneLocation type="plasmid" evidence="15 16">
    <name>pMM35_01</name>
</geneLocation>
<dbReference type="EC" id="5.6.2.1" evidence="3"/>
<dbReference type="GO" id="GO:0043597">
    <property type="term" value="C:cytoplasmic replication fork"/>
    <property type="evidence" value="ECO:0007669"/>
    <property type="project" value="TreeGrafter"/>
</dbReference>
<dbReference type="CDD" id="cd03362">
    <property type="entry name" value="TOPRIM_TopoIA_TopoIII"/>
    <property type="match status" value="1"/>
</dbReference>
<dbReference type="InterPro" id="IPR023405">
    <property type="entry name" value="Topo_IA_core_domain"/>
</dbReference>
<dbReference type="KEGG" id="vfa:MM35RIKEN_20130"/>
<dbReference type="Pfam" id="PF01751">
    <property type="entry name" value="Toprim"/>
    <property type="match status" value="1"/>
</dbReference>
<keyword evidence="4" id="KW-0479">Metal-binding</keyword>
<dbReference type="EMBL" id="AP023416">
    <property type="protein sequence ID" value="BCK79821.1"/>
    <property type="molecule type" value="Genomic_DNA"/>
</dbReference>
<dbReference type="PANTHER" id="PTHR11390:SF21">
    <property type="entry name" value="DNA TOPOISOMERASE 3-ALPHA"/>
    <property type="match status" value="1"/>
</dbReference>
<evidence type="ECO:0000259" key="13">
    <source>
        <dbReference type="PROSITE" id="PS50880"/>
    </source>
</evidence>
<evidence type="ECO:0000256" key="10">
    <source>
        <dbReference type="ARBA" id="ARBA00031985"/>
    </source>
</evidence>
<dbReference type="GO" id="GO:0006265">
    <property type="term" value="P:DNA topological change"/>
    <property type="evidence" value="ECO:0007669"/>
    <property type="project" value="InterPro"/>
</dbReference>
<dbReference type="InterPro" id="IPR005738">
    <property type="entry name" value="TopoIII"/>
</dbReference>
<keyword evidence="8" id="KW-0413">Isomerase</keyword>
<dbReference type="PANTHER" id="PTHR11390">
    <property type="entry name" value="PROKARYOTIC DNA TOPOISOMERASE"/>
    <property type="match status" value="1"/>
</dbReference>
<keyword evidence="16" id="KW-1185">Reference proteome</keyword>
<evidence type="ECO:0000256" key="6">
    <source>
        <dbReference type="ARBA" id="ARBA00023029"/>
    </source>
</evidence>
<evidence type="ECO:0000256" key="5">
    <source>
        <dbReference type="ARBA" id="ARBA00022842"/>
    </source>
</evidence>
<dbReference type="PROSITE" id="PS00396">
    <property type="entry name" value="TOPO_IA_1"/>
    <property type="match status" value="1"/>
</dbReference>
<dbReference type="PROSITE" id="PS50880">
    <property type="entry name" value="TOPRIM"/>
    <property type="match status" value="1"/>
</dbReference>
<evidence type="ECO:0000313" key="15">
    <source>
        <dbReference type="EMBL" id="BCK79821.1"/>
    </source>
</evidence>
<dbReference type="InterPro" id="IPR003602">
    <property type="entry name" value="Topo_IA_DNA-bd_dom"/>
</dbReference>
<dbReference type="GO" id="GO:0003677">
    <property type="term" value="F:DNA binding"/>
    <property type="evidence" value="ECO:0007669"/>
    <property type="project" value="UniProtKB-KW"/>
</dbReference>
<dbReference type="AlphaFoldDB" id="A0A810Q2Y9"/>
<dbReference type="SMART" id="SM00437">
    <property type="entry name" value="TOP1Ac"/>
    <property type="match status" value="1"/>
</dbReference>
<dbReference type="GO" id="GO:0046872">
    <property type="term" value="F:metal ion binding"/>
    <property type="evidence" value="ECO:0007669"/>
    <property type="project" value="UniProtKB-KW"/>
</dbReference>
<proteinExistence type="inferred from homology"/>
<evidence type="ECO:0000259" key="14">
    <source>
        <dbReference type="PROSITE" id="PS52039"/>
    </source>
</evidence>
<dbReference type="PROSITE" id="PS52039">
    <property type="entry name" value="TOPO_IA_2"/>
    <property type="match status" value="1"/>
</dbReference>
<dbReference type="InterPro" id="IPR023406">
    <property type="entry name" value="Topo_IA_AS"/>
</dbReference>
<keyword evidence="15" id="KW-0614">Plasmid</keyword>
<reference evidence="15" key="1">
    <citation type="submission" date="2020-09" db="EMBL/GenBank/DDBJ databases">
        <title>New species isolated from human feces.</title>
        <authorList>
            <person name="Kitahara M."/>
            <person name="Shigeno Y."/>
            <person name="Shime M."/>
            <person name="Matsumoto Y."/>
            <person name="Nakamura S."/>
            <person name="Motooka D."/>
            <person name="Fukuoka S."/>
            <person name="Nishikawa H."/>
            <person name="Benno Y."/>
        </authorList>
    </citation>
    <scope>NUCLEOTIDE SEQUENCE</scope>
    <source>
        <strain evidence="15">MM35</strain>
        <plasmid evidence="15">pMM35_01</plasmid>
    </source>
</reference>
<dbReference type="GO" id="GO:0006281">
    <property type="term" value="P:DNA repair"/>
    <property type="evidence" value="ECO:0007669"/>
    <property type="project" value="TreeGrafter"/>
</dbReference>
<dbReference type="NCBIfam" id="TIGR01056">
    <property type="entry name" value="topB"/>
    <property type="match status" value="1"/>
</dbReference>
<dbReference type="NCBIfam" id="NF005829">
    <property type="entry name" value="PRK07726.1"/>
    <property type="match status" value="1"/>
</dbReference>
<keyword evidence="7" id="KW-0238">DNA-binding</keyword>
<dbReference type="InterPro" id="IPR000380">
    <property type="entry name" value="Topo_IA"/>
</dbReference>
<name>A0A810Q2Y9_9FIRM</name>
<keyword evidence="6" id="KW-0799">Topoisomerase</keyword>
<dbReference type="Gene3D" id="3.40.50.140">
    <property type="match status" value="1"/>
</dbReference>
<dbReference type="InterPro" id="IPR013824">
    <property type="entry name" value="Topo_IA_cen_sub1"/>
</dbReference>